<dbReference type="EMBL" id="KI913120">
    <property type="protein sequence ID" value="ETV83731.1"/>
    <property type="molecule type" value="Genomic_DNA"/>
</dbReference>
<dbReference type="SUPFAM" id="SSF47364">
    <property type="entry name" value="Domain of the SRP/SRP receptor G-proteins"/>
    <property type="match status" value="1"/>
</dbReference>
<dbReference type="InterPro" id="IPR027417">
    <property type="entry name" value="P-loop_NTPase"/>
</dbReference>
<dbReference type="SUPFAM" id="SSF64356">
    <property type="entry name" value="SNARE-like"/>
    <property type="match status" value="1"/>
</dbReference>
<dbReference type="Gene3D" id="1.20.120.140">
    <property type="entry name" value="Signal recognition particle SRP54, nucleotide-binding domain"/>
    <property type="match status" value="1"/>
</dbReference>
<dbReference type="EMBL" id="KI913120">
    <property type="protein sequence ID" value="ETV83730.1"/>
    <property type="molecule type" value="Genomic_DNA"/>
</dbReference>
<dbReference type="InterPro" id="IPR036225">
    <property type="entry name" value="SRP/SRP_N"/>
</dbReference>
<dbReference type="STRING" id="112090.W4GVN3"/>
<dbReference type="OrthoDB" id="1727884at2759"/>
<dbReference type="SMART" id="SM00963">
    <property type="entry name" value="SRP54_N"/>
    <property type="match status" value="1"/>
</dbReference>
<dbReference type="Gene3D" id="3.30.450.60">
    <property type="match status" value="1"/>
</dbReference>
<evidence type="ECO:0000256" key="8">
    <source>
        <dbReference type="SAM" id="MobiDB-lite"/>
    </source>
</evidence>
<dbReference type="RefSeq" id="XP_009827161.1">
    <property type="nucleotide sequence ID" value="XM_009828859.1"/>
</dbReference>
<dbReference type="InterPro" id="IPR000897">
    <property type="entry name" value="SRP54_GTPase_dom"/>
</dbReference>
<dbReference type="EMBL" id="KI913120">
    <property type="protein sequence ID" value="ETV83733.1"/>
    <property type="molecule type" value="Genomic_DNA"/>
</dbReference>
<dbReference type="InterPro" id="IPR007222">
    <property type="entry name" value="Sig_recog_particle_rcpt_asu_N"/>
</dbReference>
<dbReference type="PROSITE" id="PS00300">
    <property type="entry name" value="SRP54"/>
    <property type="match status" value="1"/>
</dbReference>
<dbReference type="RefSeq" id="XP_009827163.1">
    <property type="nucleotide sequence ID" value="XM_009828861.1"/>
</dbReference>
<dbReference type="CDD" id="cd17876">
    <property type="entry name" value="SRalpha_C"/>
    <property type="match status" value="1"/>
</dbReference>
<evidence type="ECO:0000313" key="10">
    <source>
        <dbReference type="EMBL" id="ETV83732.1"/>
    </source>
</evidence>
<reference evidence="10" key="1">
    <citation type="submission" date="2013-12" db="EMBL/GenBank/DDBJ databases">
        <title>The Genome Sequence of Aphanomyces astaci APO3.</title>
        <authorList>
            <consortium name="The Broad Institute Genomics Platform"/>
            <person name="Russ C."/>
            <person name="Tyler B."/>
            <person name="van West P."/>
            <person name="Dieguez-Uribeondo J."/>
            <person name="Young S.K."/>
            <person name="Zeng Q."/>
            <person name="Gargeya S."/>
            <person name="Fitzgerald M."/>
            <person name="Abouelleil A."/>
            <person name="Alvarado L."/>
            <person name="Chapman S.B."/>
            <person name="Gainer-Dewar J."/>
            <person name="Goldberg J."/>
            <person name="Griggs A."/>
            <person name="Gujja S."/>
            <person name="Hansen M."/>
            <person name="Howarth C."/>
            <person name="Imamovic A."/>
            <person name="Ireland A."/>
            <person name="Larimer J."/>
            <person name="McCowan C."/>
            <person name="Murphy C."/>
            <person name="Pearson M."/>
            <person name="Poon T.W."/>
            <person name="Priest M."/>
            <person name="Roberts A."/>
            <person name="Saif S."/>
            <person name="Shea T."/>
            <person name="Sykes S."/>
            <person name="Wortman J."/>
            <person name="Nusbaum C."/>
            <person name="Birren B."/>
        </authorList>
    </citation>
    <scope>NUCLEOTIDE SEQUENCE [LARGE SCALE GENOMIC DNA]</scope>
    <source>
        <strain evidence="10">APO3</strain>
    </source>
</reference>
<keyword evidence="6" id="KW-0472">Membrane</keyword>
<protein>
    <recommendedName>
        <fullName evidence="9">SRP54-type proteins GTP-binding domain-containing protein</fullName>
    </recommendedName>
</protein>
<evidence type="ECO:0000256" key="4">
    <source>
        <dbReference type="ARBA" id="ARBA00022824"/>
    </source>
</evidence>
<dbReference type="Gene3D" id="3.40.50.300">
    <property type="entry name" value="P-loop containing nucleotide triphosphate hydrolases"/>
    <property type="match status" value="1"/>
</dbReference>
<dbReference type="CDD" id="cd14826">
    <property type="entry name" value="SR_alpha_SRX"/>
    <property type="match status" value="1"/>
</dbReference>
<feature type="compositionally biased region" description="Basic and acidic residues" evidence="8">
    <location>
        <begin position="206"/>
        <end position="220"/>
    </location>
</feature>
<dbReference type="Pfam" id="PF00448">
    <property type="entry name" value="SRP54"/>
    <property type="match status" value="1"/>
</dbReference>
<keyword evidence="3" id="KW-0547">Nucleotide-binding</keyword>
<name>W4GVN3_APHAT</name>
<feature type="domain" description="SRP54-type proteins GTP-binding" evidence="9">
    <location>
        <begin position="560"/>
        <end position="573"/>
    </location>
</feature>
<evidence type="ECO:0000256" key="6">
    <source>
        <dbReference type="ARBA" id="ARBA00023136"/>
    </source>
</evidence>
<dbReference type="GeneID" id="20806376"/>
<accession>W4GVN3</accession>
<comment type="subcellular location">
    <subcellularLocation>
        <location evidence="1">Endoplasmic reticulum membrane</location>
        <topology evidence="1">Peripheral membrane protein</topology>
        <orientation evidence="1">Cytoplasmic side</orientation>
    </subcellularLocation>
</comment>
<keyword evidence="5" id="KW-0342">GTP-binding</keyword>
<evidence type="ECO:0000259" key="9">
    <source>
        <dbReference type="PROSITE" id="PS00300"/>
    </source>
</evidence>
<dbReference type="RefSeq" id="XP_009827162.1">
    <property type="nucleotide sequence ID" value="XM_009828860.1"/>
</dbReference>
<feature type="region of interest" description="Disordered" evidence="8">
    <location>
        <begin position="165"/>
        <end position="220"/>
    </location>
</feature>
<dbReference type="InterPro" id="IPR003593">
    <property type="entry name" value="AAA+_ATPase"/>
</dbReference>
<evidence type="ECO:0000256" key="3">
    <source>
        <dbReference type="ARBA" id="ARBA00022741"/>
    </source>
</evidence>
<comment type="similarity">
    <text evidence="2">Belongs to the GTP-binding SRP family.</text>
</comment>
<evidence type="ECO:0000256" key="5">
    <source>
        <dbReference type="ARBA" id="ARBA00023134"/>
    </source>
</evidence>
<dbReference type="SMART" id="SM00382">
    <property type="entry name" value="AAA"/>
    <property type="match status" value="1"/>
</dbReference>
<feature type="region of interest" description="Disordered" evidence="8">
    <location>
        <begin position="241"/>
        <end position="271"/>
    </location>
</feature>
<evidence type="ECO:0000256" key="2">
    <source>
        <dbReference type="ARBA" id="ARBA00008531"/>
    </source>
</evidence>
<dbReference type="GO" id="GO:0003924">
    <property type="term" value="F:GTPase activity"/>
    <property type="evidence" value="ECO:0007669"/>
    <property type="project" value="InterPro"/>
</dbReference>
<dbReference type="SUPFAM" id="SSF52540">
    <property type="entry name" value="P-loop containing nucleoside triphosphate hydrolases"/>
    <property type="match status" value="1"/>
</dbReference>
<dbReference type="GO" id="GO:0005525">
    <property type="term" value="F:GTP binding"/>
    <property type="evidence" value="ECO:0007669"/>
    <property type="project" value="UniProtKB-KW"/>
</dbReference>
<dbReference type="Pfam" id="PF02881">
    <property type="entry name" value="SRP54_N"/>
    <property type="match status" value="1"/>
</dbReference>
<proteinExistence type="inferred from homology"/>
<dbReference type="EMBL" id="KI913120">
    <property type="protein sequence ID" value="ETV83732.1"/>
    <property type="molecule type" value="Genomic_DNA"/>
</dbReference>
<keyword evidence="7" id="KW-0675">Receptor</keyword>
<dbReference type="InterPro" id="IPR042101">
    <property type="entry name" value="SRP54_N_sf"/>
</dbReference>
<dbReference type="GO" id="GO:0006886">
    <property type="term" value="P:intracellular protein transport"/>
    <property type="evidence" value="ECO:0007669"/>
    <property type="project" value="InterPro"/>
</dbReference>
<keyword evidence="4" id="KW-0256">Endoplasmic reticulum</keyword>
<organism evidence="10">
    <name type="scientific">Aphanomyces astaci</name>
    <name type="common">Crayfish plague agent</name>
    <dbReference type="NCBI Taxonomy" id="112090"/>
    <lineage>
        <taxon>Eukaryota</taxon>
        <taxon>Sar</taxon>
        <taxon>Stramenopiles</taxon>
        <taxon>Oomycota</taxon>
        <taxon>Saprolegniomycetes</taxon>
        <taxon>Saprolegniales</taxon>
        <taxon>Verrucalvaceae</taxon>
        <taxon>Aphanomyces</taxon>
    </lineage>
</organism>
<dbReference type="PANTHER" id="PTHR43134:SF1">
    <property type="entry name" value="SIGNAL RECOGNITION PARTICLE RECEPTOR SUBUNIT ALPHA"/>
    <property type="match status" value="1"/>
</dbReference>
<dbReference type="SMART" id="SM00962">
    <property type="entry name" value="SRP54"/>
    <property type="match status" value="1"/>
</dbReference>
<feature type="compositionally biased region" description="Low complexity" evidence="8">
    <location>
        <begin position="262"/>
        <end position="271"/>
    </location>
</feature>
<dbReference type="InterPro" id="IPR011012">
    <property type="entry name" value="Longin-like_dom_sf"/>
</dbReference>
<dbReference type="FunFam" id="3.40.50.300:FF:000188">
    <property type="entry name" value="signal recognition particle receptor subunit alpha"/>
    <property type="match status" value="1"/>
</dbReference>
<evidence type="ECO:0000256" key="7">
    <source>
        <dbReference type="ARBA" id="ARBA00023170"/>
    </source>
</evidence>
<dbReference type="Pfam" id="PF04086">
    <property type="entry name" value="SRP-alpha_N"/>
    <property type="match status" value="1"/>
</dbReference>
<feature type="compositionally biased region" description="Acidic residues" evidence="8">
    <location>
        <begin position="250"/>
        <end position="261"/>
    </location>
</feature>
<dbReference type="GO" id="GO:0005047">
    <property type="term" value="F:signal recognition particle binding"/>
    <property type="evidence" value="ECO:0007669"/>
    <property type="project" value="InterPro"/>
</dbReference>
<dbReference type="PANTHER" id="PTHR43134">
    <property type="entry name" value="SIGNAL RECOGNITION PARTICLE RECEPTOR SUBUNIT ALPHA"/>
    <property type="match status" value="1"/>
</dbReference>
<gene>
    <name evidence="10" type="ORF">H257_04380</name>
</gene>
<dbReference type="AlphaFoldDB" id="W4GVN3"/>
<evidence type="ECO:0000256" key="1">
    <source>
        <dbReference type="ARBA" id="ARBA00004397"/>
    </source>
</evidence>
<dbReference type="GO" id="GO:0005785">
    <property type="term" value="C:signal recognition particle receptor complex"/>
    <property type="evidence" value="ECO:0007669"/>
    <property type="project" value="InterPro"/>
</dbReference>
<dbReference type="GO" id="GO:0006614">
    <property type="term" value="P:SRP-dependent cotranslational protein targeting to membrane"/>
    <property type="evidence" value="ECO:0007669"/>
    <property type="project" value="InterPro"/>
</dbReference>
<dbReference type="RefSeq" id="XP_009827160.1">
    <property type="nucleotide sequence ID" value="XM_009828858.1"/>
</dbReference>
<sequence length="587" mass="64855">MLDHVSIFSQSGTVLWSRSMCKLRGNPVDQLVKTVLLEERLGRKEFNYESYQMRWSLENKLQLVLVVVYQKVLQLLYVDELLERLKREVVASFADEIRTRVQIASFDSTFDRILRDVESAHLKSKRPVATHAPAVVSSKEIELTQNAHVDGDGDELEKLKHELKLVGAGSKQPKTMRTGPRTGKKKGGKKDTDEPAKGSNNKVKTVWHDPKATISKKDMAGLDRSRELNVDEEAASLAEKRKEYIGEGGGVDDDHEEEEGTDSVSGSDSDAGASGWTFGKTRFGNFLHSISGNKILDRDDVAPVVEQFRQLLISKNVASEVAQDMCESVISTMIGQRLESFTRIQTVVQTALEGALLRILTPKKSTDVLRQVLAARDQGRCYSIVFVGVNGVGKSTSLSKVAYYLKSRGVKIMIAACDTFRSGAVEQLNQHCKVLDVPLFERGYAKDPASVAKDAIAHGNDHGFDCVLIDTAGRMQNNEPLMRALAKLVSVNNPDLVLFVGEALVGNDGIDQLSLFDRALVDYSDRQVPRRVDGIVITKFDTIDDKVGAAVSMVYKTGQPIMFVGTGQKYTHLAKLNVKTVLRSLLN</sequence>
<dbReference type="VEuPathDB" id="FungiDB:H257_04380"/>
<dbReference type="InterPro" id="IPR013822">
    <property type="entry name" value="Signal_recog_particl_SRP54_hlx"/>
</dbReference>